<feature type="transmembrane region" description="Helical" evidence="1">
    <location>
        <begin position="6"/>
        <end position="29"/>
    </location>
</feature>
<keyword evidence="1" id="KW-1133">Transmembrane helix</keyword>
<organism evidence="2 3">
    <name type="scientific">Methanoculleus chikugoensis</name>
    <dbReference type="NCBI Taxonomy" id="118126"/>
    <lineage>
        <taxon>Archaea</taxon>
        <taxon>Methanobacteriati</taxon>
        <taxon>Methanobacteriota</taxon>
        <taxon>Stenosarchaea group</taxon>
        <taxon>Methanomicrobia</taxon>
        <taxon>Methanomicrobiales</taxon>
        <taxon>Methanomicrobiaceae</taxon>
        <taxon>Methanoculleus</taxon>
    </lineage>
</organism>
<dbReference type="Proteomes" id="UP000824969">
    <property type="component" value="Chromosome"/>
</dbReference>
<sequence>MIPMDINAVMIVLLSVTIVCLLFIMYVMYVRIQQLLKEVEALTGRMEITGTELEQLTKSVEEYKKARG</sequence>
<proteinExistence type="predicted"/>
<dbReference type="EMBL" id="AP019781">
    <property type="protein sequence ID" value="BBL67237.1"/>
    <property type="molecule type" value="Genomic_DNA"/>
</dbReference>
<accession>A0ABM7H357</accession>
<protein>
    <submittedName>
        <fullName evidence="2">Uncharacterized protein</fullName>
    </submittedName>
</protein>
<gene>
    <name evidence="2" type="ORF">MchiMG62_04180</name>
</gene>
<evidence type="ECO:0000313" key="2">
    <source>
        <dbReference type="EMBL" id="BBL67237.1"/>
    </source>
</evidence>
<evidence type="ECO:0000313" key="3">
    <source>
        <dbReference type="Proteomes" id="UP000824969"/>
    </source>
</evidence>
<keyword evidence="1" id="KW-0812">Transmembrane</keyword>
<reference evidence="2 3" key="1">
    <citation type="submission" date="2019-06" db="EMBL/GenBank/DDBJ databases">
        <title>Complete genome sequence of Methanoculleus chikugoensis strain MG62.</title>
        <authorList>
            <person name="Asakawa S."/>
            <person name="Dianou D."/>
        </authorList>
    </citation>
    <scope>NUCLEOTIDE SEQUENCE [LARGE SCALE GENOMIC DNA]</scope>
    <source>
        <strain evidence="2 3">MG62</strain>
    </source>
</reference>
<evidence type="ECO:0000256" key="1">
    <source>
        <dbReference type="SAM" id="Phobius"/>
    </source>
</evidence>
<keyword evidence="3" id="KW-1185">Reference proteome</keyword>
<keyword evidence="1" id="KW-0472">Membrane</keyword>
<name>A0ABM7H357_9EURY</name>